<dbReference type="InterPro" id="IPR050086">
    <property type="entry name" value="MetN_ABC_transporter-like"/>
</dbReference>
<evidence type="ECO:0000256" key="2">
    <source>
        <dbReference type="ARBA" id="ARBA00022741"/>
    </source>
</evidence>
<dbReference type="Gene3D" id="3.40.50.300">
    <property type="entry name" value="P-loop containing nucleotide triphosphate hydrolases"/>
    <property type="match status" value="1"/>
</dbReference>
<dbReference type="PROSITE" id="PS50893">
    <property type="entry name" value="ABC_TRANSPORTER_2"/>
    <property type="match status" value="1"/>
</dbReference>
<dbReference type="GO" id="GO:0005524">
    <property type="term" value="F:ATP binding"/>
    <property type="evidence" value="ECO:0007669"/>
    <property type="project" value="UniProtKB-KW"/>
</dbReference>
<dbReference type="PANTHER" id="PTHR43166">
    <property type="entry name" value="AMINO ACID IMPORT ATP-BINDING PROTEIN"/>
    <property type="match status" value="1"/>
</dbReference>
<dbReference type="GO" id="GO:0016887">
    <property type="term" value="F:ATP hydrolysis activity"/>
    <property type="evidence" value="ECO:0007669"/>
    <property type="project" value="InterPro"/>
</dbReference>
<feature type="domain" description="ABC transporter" evidence="4">
    <location>
        <begin position="5"/>
        <end position="211"/>
    </location>
</feature>
<dbReference type="PROSITE" id="PS00211">
    <property type="entry name" value="ABC_TRANSPORTER_1"/>
    <property type="match status" value="1"/>
</dbReference>
<organism evidence="5 6">
    <name type="scientific">Rubrobacter marinus</name>
    <dbReference type="NCBI Taxonomy" id="2653852"/>
    <lineage>
        <taxon>Bacteria</taxon>
        <taxon>Bacillati</taxon>
        <taxon>Actinomycetota</taxon>
        <taxon>Rubrobacteria</taxon>
        <taxon>Rubrobacterales</taxon>
        <taxon>Rubrobacteraceae</taxon>
        <taxon>Rubrobacter</taxon>
    </lineage>
</organism>
<evidence type="ECO:0000259" key="4">
    <source>
        <dbReference type="PROSITE" id="PS50893"/>
    </source>
</evidence>
<dbReference type="SUPFAM" id="SSF52540">
    <property type="entry name" value="P-loop containing nucleoside triphosphate hydrolases"/>
    <property type="match status" value="1"/>
</dbReference>
<evidence type="ECO:0000313" key="6">
    <source>
        <dbReference type="Proteomes" id="UP000502706"/>
    </source>
</evidence>
<proteinExistence type="predicted"/>
<accession>A0A6G8PYR3</accession>
<keyword evidence="2" id="KW-0547">Nucleotide-binding</keyword>
<dbReference type="Proteomes" id="UP000502706">
    <property type="component" value="Chromosome"/>
</dbReference>
<sequence>MGRGLSLENVGVRFGGRAALDGVTLSVRPGEGLAVIGASGAGKSTLFRALTRSVPLHSGTVAVGGRDLYSLSGRELGAERRRVGTIHQAYNLVPQLSAGLNAALGEVGALGRSATMRMLILGPDAELARKASGALERVGLGDRVRARTADLSGGQQQRVAVARLLVQEPGLILADEPFAAVDPVTSERVMGRSWSSTAAARRCSSTCTTSR</sequence>
<keyword evidence="3 5" id="KW-0067">ATP-binding</keyword>
<dbReference type="InterPro" id="IPR017871">
    <property type="entry name" value="ABC_transporter-like_CS"/>
</dbReference>
<gene>
    <name evidence="5" type="ORF">GBA65_13000</name>
</gene>
<dbReference type="SMART" id="SM00382">
    <property type="entry name" value="AAA"/>
    <property type="match status" value="1"/>
</dbReference>
<keyword evidence="6" id="KW-1185">Reference proteome</keyword>
<dbReference type="InterPro" id="IPR003439">
    <property type="entry name" value="ABC_transporter-like_ATP-bd"/>
</dbReference>
<evidence type="ECO:0000256" key="1">
    <source>
        <dbReference type="ARBA" id="ARBA00022448"/>
    </source>
</evidence>
<name>A0A6G8PYR3_9ACTN</name>
<evidence type="ECO:0000313" key="5">
    <source>
        <dbReference type="EMBL" id="QIN79277.1"/>
    </source>
</evidence>
<dbReference type="EMBL" id="CP045121">
    <property type="protein sequence ID" value="QIN79277.1"/>
    <property type="molecule type" value="Genomic_DNA"/>
</dbReference>
<keyword evidence="1" id="KW-0813">Transport</keyword>
<reference evidence="5 6" key="1">
    <citation type="submission" date="2019-10" db="EMBL/GenBank/DDBJ databases">
        <title>Rubrobacter sp nov SCSIO 52915 isolated from a deep-sea sediment in the South China Sea.</title>
        <authorList>
            <person name="Chen R.W."/>
        </authorList>
    </citation>
    <scope>NUCLEOTIDE SEQUENCE [LARGE SCALE GENOMIC DNA]</scope>
    <source>
        <strain evidence="5 6">SCSIO 52915</strain>
    </source>
</reference>
<dbReference type="InterPro" id="IPR027417">
    <property type="entry name" value="P-loop_NTPase"/>
</dbReference>
<evidence type="ECO:0000256" key="3">
    <source>
        <dbReference type="ARBA" id="ARBA00022840"/>
    </source>
</evidence>
<dbReference type="AlphaFoldDB" id="A0A6G8PYR3"/>
<dbReference type="KEGG" id="rmar:GBA65_13000"/>
<dbReference type="InterPro" id="IPR003593">
    <property type="entry name" value="AAA+_ATPase"/>
</dbReference>
<dbReference type="Pfam" id="PF00005">
    <property type="entry name" value="ABC_tran"/>
    <property type="match status" value="1"/>
</dbReference>
<dbReference type="RefSeq" id="WP_166396941.1">
    <property type="nucleotide sequence ID" value="NZ_CP045121.1"/>
</dbReference>
<protein>
    <submittedName>
        <fullName evidence="5">ATP-binding cassette domain-containing protein</fullName>
    </submittedName>
</protein>